<sequence>MALLEAKPASSTTSVFKTGNLSIKCISVEPSNTTSPPKALLIVTPTIAGTYPILLFLHGTLLSNRSYTMLLEHISSHGFIIVAPQLYGIIPPSGHEEIKSVAAVRDWLSTDLQSLLPENVQANLLQLALAGHSRGGKTAFNLAVLDHSNATTAIRFSALIGIDPVAGPKKGSQIAPAILTYVPQSFELGIPVMVLGTDLGQRKKYAVLPPCAPEGVSHEEFFSECKPPCCHFVTKDYGHMDMLDDFSFDNIGASIGSLVCEGGKRPRGDMRRCVGGIVVAFLRAYLENNIRDLKTILDEPDISPVKLDPIKFIEA</sequence>
<dbReference type="Gene3D" id="3.40.50.1820">
    <property type="entry name" value="alpha/beta hydrolase"/>
    <property type="match status" value="1"/>
</dbReference>
<evidence type="ECO:0000313" key="1">
    <source>
        <dbReference type="EMBL" id="KAK9268347.1"/>
    </source>
</evidence>
<evidence type="ECO:0000313" key="2">
    <source>
        <dbReference type="Proteomes" id="UP001415857"/>
    </source>
</evidence>
<gene>
    <name evidence="1" type="ORF">L1049_000096</name>
</gene>
<evidence type="ECO:0008006" key="3">
    <source>
        <dbReference type="Google" id="ProtNLM"/>
    </source>
</evidence>
<dbReference type="EMBL" id="JBBPBK010000015">
    <property type="protein sequence ID" value="KAK9268347.1"/>
    <property type="molecule type" value="Genomic_DNA"/>
</dbReference>
<dbReference type="PANTHER" id="PTHR33428:SF10">
    <property type="entry name" value="CHLOROPHYLLASE-1"/>
    <property type="match status" value="1"/>
</dbReference>
<organism evidence="1 2">
    <name type="scientific">Liquidambar formosana</name>
    <name type="common">Formosan gum</name>
    <dbReference type="NCBI Taxonomy" id="63359"/>
    <lineage>
        <taxon>Eukaryota</taxon>
        <taxon>Viridiplantae</taxon>
        <taxon>Streptophyta</taxon>
        <taxon>Embryophyta</taxon>
        <taxon>Tracheophyta</taxon>
        <taxon>Spermatophyta</taxon>
        <taxon>Magnoliopsida</taxon>
        <taxon>eudicotyledons</taxon>
        <taxon>Gunneridae</taxon>
        <taxon>Pentapetalae</taxon>
        <taxon>Saxifragales</taxon>
        <taxon>Altingiaceae</taxon>
        <taxon>Liquidambar</taxon>
    </lineage>
</organism>
<dbReference type="AlphaFoldDB" id="A0AAP0R2D2"/>
<dbReference type="Proteomes" id="UP001415857">
    <property type="component" value="Unassembled WGS sequence"/>
</dbReference>
<dbReference type="GO" id="GO:0015996">
    <property type="term" value="P:chlorophyll catabolic process"/>
    <property type="evidence" value="ECO:0007669"/>
    <property type="project" value="TreeGrafter"/>
</dbReference>
<accession>A0AAP0R2D2</accession>
<dbReference type="Pfam" id="PF07224">
    <property type="entry name" value="Chlorophyllase"/>
    <property type="match status" value="1"/>
</dbReference>
<dbReference type="PANTHER" id="PTHR33428">
    <property type="entry name" value="CHLOROPHYLLASE-2, CHLOROPLASTIC"/>
    <property type="match status" value="1"/>
</dbReference>
<dbReference type="SUPFAM" id="SSF53474">
    <property type="entry name" value="alpha/beta-Hydrolases"/>
    <property type="match status" value="1"/>
</dbReference>
<comment type="caution">
    <text evidence="1">The sequence shown here is derived from an EMBL/GenBank/DDBJ whole genome shotgun (WGS) entry which is preliminary data.</text>
</comment>
<dbReference type="InterPro" id="IPR017395">
    <property type="entry name" value="Chlorophyllase-like"/>
</dbReference>
<name>A0AAP0R2D2_LIQFO</name>
<proteinExistence type="predicted"/>
<reference evidence="1 2" key="1">
    <citation type="journal article" date="2024" name="Plant J.">
        <title>Genome sequences and population genomics reveal climatic adaptation and genomic divergence between two closely related sweetgum species.</title>
        <authorList>
            <person name="Xu W.Q."/>
            <person name="Ren C.Q."/>
            <person name="Zhang X.Y."/>
            <person name="Comes H.P."/>
            <person name="Liu X.H."/>
            <person name="Li Y.G."/>
            <person name="Kettle C.J."/>
            <person name="Jalonen R."/>
            <person name="Gaisberger H."/>
            <person name="Ma Y.Z."/>
            <person name="Qiu Y.X."/>
        </authorList>
    </citation>
    <scope>NUCLEOTIDE SEQUENCE [LARGE SCALE GENOMIC DNA]</scope>
    <source>
        <strain evidence="1">Hangzhou</strain>
    </source>
</reference>
<protein>
    <recommendedName>
        <fullName evidence="3">Chlorophyllase</fullName>
    </recommendedName>
</protein>
<dbReference type="GO" id="GO:0047746">
    <property type="term" value="F:chlorophyllase activity"/>
    <property type="evidence" value="ECO:0007669"/>
    <property type="project" value="TreeGrafter"/>
</dbReference>
<dbReference type="InterPro" id="IPR029058">
    <property type="entry name" value="AB_hydrolase_fold"/>
</dbReference>
<keyword evidence="2" id="KW-1185">Reference proteome</keyword>